<dbReference type="EMBL" id="CP062983">
    <property type="protein sequence ID" value="QPC81808.1"/>
    <property type="molecule type" value="Genomic_DNA"/>
</dbReference>
<evidence type="ECO:0000313" key="2">
    <source>
        <dbReference type="Proteomes" id="UP000594468"/>
    </source>
</evidence>
<sequence length="293" mass="34091">MVSDNSLQPHKEVDMDAAFLQQIIDNQYQLPEGHNLIDLTVDLMTFLGSTDAEMRDNYAYNILSRWITLYDYHTPNELRAMIDWLLPRLRTEIGSYGQDSVFERSYAALILSLIAYRDTRSSFLSSDEISDLLRIAGDYLLAEVDNRAYVPEQGWANAYAHAADFLRFLLYSPLVKPDEQIYAINTVAQKIMTPSEAVFLHDEDDRLARVVVAVLRRSELLATDLDRWLGLFSDWKRDNVPQEEYDPVYHRTYQNIKLFLRALLIQVEFMEYLPVVRDDFQPLLLATVRSYSI</sequence>
<dbReference type="Pfam" id="PF10978">
    <property type="entry name" value="DUF2785"/>
    <property type="match status" value="1"/>
</dbReference>
<protein>
    <submittedName>
        <fullName evidence="1">DUF2785 domain-containing protein</fullName>
    </submittedName>
</protein>
<proteinExistence type="predicted"/>
<organism evidence="1 2">
    <name type="scientific">Phototrophicus methaneseepsis</name>
    <dbReference type="NCBI Taxonomy" id="2710758"/>
    <lineage>
        <taxon>Bacteria</taxon>
        <taxon>Bacillati</taxon>
        <taxon>Chloroflexota</taxon>
        <taxon>Candidatus Thermofontia</taxon>
        <taxon>Phototrophicales</taxon>
        <taxon>Phototrophicaceae</taxon>
        <taxon>Phototrophicus</taxon>
    </lineage>
</organism>
<accession>A0A7S8IEG8</accession>
<dbReference type="RefSeq" id="WP_195169879.1">
    <property type="nucleotide sequence ID" value="NZ_CP062983.1"/>
</dbReference>
<dbReference type="KEGG" id="pmet:G4Y79_19260"/>
<dbReference type="Proteomes" id="UP000594468">
    <property type="component" value="Chromosome"/>
</dbReference>
<evidence type="ECO:0000313" key="1">
    <source>
        <dbReference type="EMBL" id="QPC81808.1"/>
    </source>
</evidence>
<reference evidence="1 2" key="1">
    <citation type="submission" date="2020-02" db="EMBL/GenBank/DDBJ databases">
        <authorList>
            <person name="Zheng R.K."/>
            <person name="Sun C.M."/>
        </authorList>
    </citation>
    <scope>NUCLEOTIDE SEQUENCE [LARGE SCALE GENOMIC DNA]</scope>
    <source>
        <strain evidence="2">rifampicinis</strain>
    </source>
</reference>
<keyword evidence="2" id="KW-1185">Reference proteome</keyword>
<dbReference type="InterPro" id="IPR021247">
    <property type="entry name" value="DUF2785"/>
</dbReference>
<name>A0A7S8IEG8_9CHLR</name>
<gene>
    <name evidence="1" type="ORF">G4Y79_19260</name>
</gene>
<dbReference type="AlphaFoldDB" id="A0A7S8IEG8"/>